<organism evidence="3 4">
    <name type="scientific">Claviceps pusilla</name>
    <dbReference type="NCBI Taxonomy" id="123648"/>
    <lineage>
        <taxon>Eukaryota</taxon>
        <taxon>Fungi</taxon>
        <taxon>Dikarya</taxon>
        <taxon>Ascomycota</taxon>
        <taxon>Pezizomycotina</taxon>
        <taxon>Sordariomycetes</taxon>
        <taxon>Hypocreomycetidae</taxon>
        <taxon>Hypocreales</taxon>
        <taxon>Clavicipitaceae</taxon>
        <taxon>Claviceps</taxon>
    </lineage>
</organism>
<dbReference type="EMBL" id="SRPW01004375">
    <property type="protein sequence ID" value="KAG5982907.1"/>
    <property type="molecule type" value="Genomic_DNA"/>
</dbReference>
<keyword evidence="2" id="KW-0732">Signal</keyword>
<sequence length="146" mass="15200">MSDNQHAPLGLLLLAVLAQVHSTCAKWSPPPPDKPSAQAEATARTPSQPRDQPPGGSSLDDGLGGETIDKGTTISRETLLGAEHNAPTHTNAPTKRELKPKTSKLVARSSTTTERSGGKGTGAKSKVRKKEKKKGDALSSIFGSLA</sequence>
<dbReference type="Proteomes" id="UP000748025">
    <property type="component" value="Unassembled WGS sequence"/>
</dbReference>
<gene>
    <name evidence="3" type="ORF">E4U43_006346</name>
</gene>
<feature type="signal peptide" evidence="2">
    <location>
        <begin position="1"/>
        <end position="25"/>
    </location>
</feature>
<protein>
    <submittedName>
        <fullName evidence="3">Uncharacterized protein</fullName>
    </submittedName>
</protein>
<feature type="region of interest" description="Disordered" evidence="1">
    <location>
        <begin position="24"/>
        <end position="146"/>
    </location>
</feature>
<keyword evidence="4" id="KW-1185">Reference proteome</keyword>
<dbReference type="AlphaFoldDB" id="A0A9P7N3V4"/>
<dbReference type="OrthoDB" id="5414547at2759"/>
<reference evidence="3" key="1">
    <citation type="journal article" date="2020" name="bioRxiv">
        <title>Whole genome comparisons of ergot fungi reveals the divergence and evolution of species within the genus Claviceps are the result of varying mechanisms driving genome evolution and host range expansion.</title>
        <authorList>
            <person name="Wyka S.A."/>
            <person name="Mondo S.J."/>
            <person name="Liu M."/>
            <person name="Dettman J."/>
            <person name="Nalam V."/>
            <person name="Broders K.D."/>
        </authorList>
    </citation>
    <scope>NUCLEOTIDE SEQUENCE</scope>
    <source>
        <strain evidence="3">CCC 602</strain>
    </source>
</reference>
<comment type="caution">
    <text evidence="3">The sequence shown here is derived from an EMBL/GenBank/DDBJ whole genome shotgun (WGS) entry which is preliminary data.</text>
</comment>
<evidence type="ECO:0000256" key="2">
    <source>
        <dbReference type="SAM" id="SignalP"/>
    </source>
</evidence>
<feature type="chain" id="PRO_5040444465" evidence="2">
    <location>
        <begin position="26"/>
        <end position="146"/>
    </location>
</feature>
<name>A0A9P7N3V4_9HYPO</name>
<evidence type="ECO:0000313" key="4">
    <source>
        <dbReference type="Proteomes" id="UP000748025"/>
    </source>
</evidence>
<accession>A0A9P7N3V4</accession>
<evidence type="ECO:0000313" key="3">
    <source>
        <dbReference type="EMBL" id="KAG5982907.1"/>
    </source>
</evidence>
<proteinExistence type="predicted"/>
<evidence type="ECO:0000256" key="1">
    <source>
        <dbReference type="SAM" id="MobiDB-lite"/>
    </source>
</evidence>